<accession>A0ABV9QIP9</accession>
<dbReference type="RefSeq" id="WP_379787071.1">
    <property type="nucleotide sequence ID" value="NZ_JBHSHL010000003.1"/>
</dbReference>
<evidence type="ECO:0000256" key="3">
    <source>
        <dbReference type="ARBA" id="ARBA00022692"/>
    </source>
</evidence>
<feature type="transmembrane region" description="Helical" evidence="6">
    <location>
        <begin position="130"/>
        <end position="156"/>
    </location>
</feature>
<dbReference type="EMBL" id="JBHSHL010000003">
    <property type="protein sequence ID" value="MFC4803625.1"/>
    <property type="molecule type" value="Genomic_DNA"/>
</dbReference>
<evidence type="ECO:0000313" key="9">
    <source>
        <dbReference type="Proteomes" id="UP001595916"/>
    </source>
</evidence>
<feature type="transmembrane region" description="Helical" evidence="6">
    <location>
        <begin position="6"/>
        <end position="35"/>
    </location>
</feature>
<feature type="transmembrane region" description="Helical" evidence="6">
    <location>
        <begin position="205"/>
        <end position="223"/>
    </location>
</feature>
<feature type="transmembrane region" description="Helical" evidence="6">
    <location>
        <begin position="168"/>
        <end position="193"/>
    </location>
</feature>
<dbReference type="PANTHER" id="PTHR31272">
    <property type="entry name" value="CYTOCHROME C-TYPE BIOGENESIS PROTEIN HI_1454-RELATED"/>
    <property type="match status" value="1"/>
</dbReference>
<feature type="domain" description="Cytochrome C biogenesis protein transmembrane" evidence="7">
    <location>
        <begin position="7"/>
        <end position="223"/>
    </location>
</feature>
<comment type="subcellular location">
    <subcellularLocation>
        <location evidence="1">Membrane</location>
        <topology evidence="1">Multi-pass membrane protein</topology>
    </subcellularLocation>
</comment>
<evidence type="ECO:0000256" key="5">
    <source>
        <dbReference type="ARBA" id="ARBA00023136"/>
    </source>
</evidence>
<comment type="caution">
    <text evidence="8">The sequence shown here is derived from an EMBL/GenBank/DDBJ whole genome shotgun (WGS) entry which is preliminary data.</text>
</comment>
<name>A0ABV9QIP9_9FIRM</name>
<keyword evidence="4 6" id="KW-1133">Transmembrane helix</keyword>
<proteinExistence type="inferred from homology"/>
<keyword evidence="5 6" id="KW-0472">Membrane</keyword>
<comment type="similarity">
    <text evidence="2">Belongs to the DsbD family.</text>
</comment>
<evidence type="ECO:0000256" key="1">
    <source>
        <dbReference type="ARBA" id="ARBA00004141"/>
    </source>
</evidence>
<evidence type="ECO:0000313" key="8">
    <source>
        <dbReference type="EMBL" id="MFC4803625.1"/>
    </source>
</evidence>
<keyword evidence="3 6" id="KW-0812">Transmembrane</keyword>
<gene>
    <name evidence="8" type="ORF">ACFO4R_00880</name>
</gene>
<dbReference type="Proteomes" id="UP001595916">
    <property type="component" value="Unassembled WGS sequence"/>
</dbReference>
<dbReference type="Pfam" id="PF02683">
    <property type="entry name" value="DsbD_TM"/>
    <property type="match status" value="1"/>
</dbReference>
<dbReference type="InterPro" id="IPR051790">
    <property type="entry name" value="Cytochrome_c-biogenesis_DsbD"/>
</dbReference>
<protein>
    <submittedName>
        <fullName evidence="8">Cytochrome c biogenesis CcdA family protein</fullName>
    </submittedName>
</protein>
<evidence type="ECO:0000256" key="2">
    <source>
        <dbReference type="ARBA" id="ARBA00006143"/>
    </source>
</evidence>
<feature type="transmembrane region" description="Helical" evidence="6">
    <location>
        <begin position="56"/>
        <end position="77"/>
    </location>
</feature>
<dbReference type="PANTHER" id="PTHR31272:SF4">
    <property type="entry name" value="CYTOCHROME C-TYPE BIOGENESIS PROTEIN HI_1454-RELATED"/>
    <property type="match status" value="1"/>
</dbReference>
<organism evidence="8 9">
    <name type="scientific">Filifactor villosus</name>
    <dbReference type="NCBI Taxonomy" id="29374"/>
    <lineage>
        <taxon>Bacteria</taxon>
        <taxon>Bacillati</taxon>
        <taxon>Bacillota</taxon>
        <taxon>Clostridia</taxon>
        <taxon>Peptostreptococcales</taxon>
        <taxon>Filifactoraceae</taxon>
        <taxon>Filifactor</taxon>
    </lineage>
</organism>
<reference evidence="9" key="1">
    <citation type="journal article" date="2019" name="Int. J. Syst. Evol. Microbiol.">
        <title>The Global Catalogue of Microorganisms (GCM) 10K type strain sequencing project: providing services to taxonomists for standard genome sequencing and annotation.</title>
        <authorList>
            <consortium name="The Broad Institute Genomics Platform"/>
            <consortium name="The Broad Institute Genome Sequencing Center for Infectious Disease"/>
            <person name="Wu L."/>
            <person name="Ma J."/>
        </authorList>
    </citation>
    <scope>NUCLEOTIDE SEQUENCE [LARGE SCALE GENOMIC DNA]</scope>
    <source>
        <strain evidence="9">CCUG 46385</strain>
    </source>
</reference>
<evidence type="ECO:0000256" key="4">
    <source>
        <dbReference type="ARBA" id="ARBA00022989"/>
    </source>
</evidence>
<evidence type="ECO:0000259" key="7">
    <source>
        <dbReference type="Pfam" id="PF02683"/>
    </source>
</evidence>
<keyword evidence="9" id="KW-1185">Reference proteome</keyword>
<dbReference type="InterPro" id="IPR003834">
    <property type="entry name" value="Cyt_c_assmbl_TM_dom"/>
</dbReference>
<evidence type="ECO:0000256" key="6">
    <source>
        <dbReference type="SAM" id="Phobius"/>
    </source>
</evidence>
<feature type="transmembrane region" description="Helical" evidence="6">
    <location>
        <begin position="89"/>
        <end position="109"/>
    </location>
</feature>
<sequence>MFQEQILISSVFFAGLLSFFAPCTFPLIPVYIGLLTDEEGEYNKVRLGGLQLNIGAIIKTITFVAGLSTSFILLGFGAGFLGRWISGRWVLFASGLMIVLLGIHQMELIKIGKFDGFKGLHIKNNKTKALGSYLMGVSFSLGWTPCVGPILGAVLVTSASSGTEFYGAFLMAVYSVGLMIPFLVIALASSFILRRLGFVEKHLTAIKKTGGALVVLMGILLMSNQLTRLTVFFETLFH</sequence>